<feature type="coiled-coil region" evidence="1">
    <location>
        <begin position="946"/>
        <end position="973"/>
    </location>
</feature>
<protein>
    <submittedName>
        <fullName evidence="3">Uncharacterized protein</fullName>
    </submittedName>
</protein>
<proteinExistence type="predicted"/>
<sequence length="1237" mass="133349">MAKKLGGSEVTSKEKYIIELREQLADQDRRHKDLVTQLHAEACPSPESEVVPSLRLRDLVDGKDAINFDYGDIFADVEEFELSTEDREALGARKKELEDGLKALAKNLFGEAISKLDAIKKAHLEHVGSLQKKRKVGEAAEVAGDGHVVSDSRAVQGYVHVPGGDTVLMSSVYLYDSEDLSERNLQLLASVGSSIGLTQCPYLIGGDFNMEPTVLKDSMFATHLTANIVSPDVPGTCVSSGGGLRVLDYLAVSAGLSKAISSIDIAHNSDIKTHCPVTLRFHPHLSDLYALTFAKIPKIDVDAPIGPQSAPPDASEALDCAQYGFQLVRDRARRSDMQRHLDTLYHLWADLAEVELAASRHQEFRGQGLRGKPPRLIWTQVFGRESAAWQIRQPGLYAFRWLERSFRAVLAAAAQDYPGSGIASFVGALRQPPAPVRDHLHEFQDIVDMVQTFLERFPGNDLDLDAGAVILERLEVGLTEYAIKSREESRKSWRAWLLDGVDRGGRRAHNWTKEQKPWRPTTTLSAHGQVVSDPCSLLASEAAKFAGSWEIKGTRGPEGPVEYLELLEPITPDRLREVSRSHSKFSATSLDGFHCRHFDSLSEPLLLVLSSLLALMECSSILSRQIQIALFFCLDIKDAAAQLGDIIRNELHSSISEDKAAVISWSTKVGDHVRSFFGGFGGTSNFAVNLGVDDTAGRSAGAKLGFQDRACFDVVGSVLRSKKYRPVKDGGIQVTRADDPDSTSTEIQGHAVTAVQQQASSDRAEAEAMRASMRDLRAEAECFSAAGAAKMAVLEATVAELHGALQAEREQRGDELRQAEERHRAELAAVRAAHEGALGALRREGDAGHVDRMLASLQSDVARLQAAADDRLEEPLQRLCQLSEGLEQTRGSVDAAHQRISELELGQAQARERISCLDDTQAQALAAQGSLREAFADGTRQSWGDTQQTQEALRELRAEVNRLAEAAREQEEAGAVGESNGGAGVGSGVLIGSLQRLVQDQRRELSVLSSDLGRLRELHESEADRSRQALGAMRTFLEEACEEKLRRAGELEDAASTKAASRQHQWLAVCERVAEIESRLGAPAAQPQQEALPTLLTNAARASATAAEGAKPGANDAEAGAVPVGLKDSLHGVVAAVQKVLQDSGAPSGPAAASGPPGVPASPRPVQRLARPLSAAPAPAWRAQTQQRLVAPAVAKPLVQASPGPVLAIGQRSHGGSAAARAGSIQIAPGTPLLVRR</sequence>
<dbReference type="Proteomes" id="UP001189429">
    <property type="component" value="Unassembled WGS sequence"/>
</dbReference>
<dbReference type="InterPro" id="IPR036691">
    <property type="entry name" value="Endo/exonu/phosph_ase_sf"/>
</dbReference>
<evidence type="ECO:0000313" key="4">
    <source>
        <dbReference type="Proteomes" id="UP001189429"/>
    </source>
</evidence>
<dbReference type="SUPFAM" id="SSF56219">
    <property type="entry name" value="DNase I-like"/>
    <property type="match status" value="1"/>
</dbReference>
<dbReference type="Gene3D" id="3.60.10.10">
    <property type="entry name" value="Endonuclease/exonuclease/phosphatase"/>
    <property type="match status" value="1"/>
</dbReference>
<evidence type="ECO:0000313" key="3">
    <source>
        <dbReference type="EMBL" id="CAK0854305.1"/>
    </source>
</evidence>
<gene>
    <name evidence="3" type="ORF">PCOR1329_LOCUS45459</name>
</gene>
<feature type="compositionally biased region" description="Low complexity" evidence="2">
    <location>
        <begin position="1144"/>
        <end position="1156"/>
    </location>
</feature>
<evidence type="ECO:0000256" key="1">
    <source>
        <dbReference type="SAM" id="Coils"/>
    </source>
</evidence>
<keyword evidence="1" id="KW-0175">Coiled coil</keyword>
<comment type="caution">
    <text evidence="3">The sequence shown here is derived from an EMBL/GenBank/DDBJ whole genome shotgun (WGS) entry which is preliminary data.</text>
</comment>
<name>A0ABN9U730_9DINO</name>
<reference evidence="3" key="1">
    <citation type="submission" date="2023-10" db="EMBL/GenBank/DDBJ databases">
        <authorList>
            <person name="Chen Y."/>
            <person name="Shah S."/>
            <person name="Dougan E. K."/>
            <person name="Thang M."/>
            <person name="Chan C."/>
        </authorList>
    </citation>
    <scope>NUCLEOTIDE SEQUENCE [LARGE SCALE GENOMIC DNA]</scope>
</reference>
<accession>A0ABN9U730</accession>
<dbReference type="EMBL" id="CAUYUJ010015467">
    <property type="protein sequence ID" value="CAK0854305.1"/>
    <property type="molecule type" value="Genomic_DNA"/>
</dbReference>
<evidence type="ECO:0000256" key="2">
    <source>
        <dbReference type="SAM" id="MobiDB-lite"/>
    </source>
</evidence>
<keyword evidence="4" id="KW-1185">Reference proteome</keyword>
<feature type="region of interest" description="Disordered" evidence="2">
    <location>
        <begin position="1144"/>
        <end position="1165"/>
    </location>
</feature>
<organism evidence="3 4">
    <name type="scientific">Prorocentrum cordatum</name>
    <dbReference type="NCBI Taxonomy" id="2364126"/>
    <lineage>
        <taxon>Eukaryota</taxon>
        <taxon>Sar</taxon>
        <taxon>Alveolata</taxon>
        <taxon>Dinophyceae</taxon>
        <taxon>Prorocentrales</taxon>
        <taxon>Prorocentraceae</taxon>
        <taxon>Prorocentrum</taxon>
    </lineage>
</organism>
<feature type="coiled-coil region" evidence="1">
    <location>
        <begin position="791"/>
        <end position="822"/>
    </location>
</feature>